<dbReference type="Gene3D" id="2.115.10.20">
    <property type="entry name" value="Glycosyl hydrolase domain, family 43"/>
    <property type="match status" value="1"/>
</dbReference>
<evidence type="ECO:0000259" key="6">
    <source>
        <dbReference type="SMART" id="SM00458"/>
    </source>
</evidence>
<evidence type="ECO:0000256" key="2">
    <source>
        <dbReference type="ARBA" id="ARBA00022801"/>
    </source>
</evidence>
<feature type="signal peptide" evidence="5">
    <location>
        <begin position="1"/>
        <end position="29"/>
    </location>
</feature>
<dbReference type="PROSITE" id="PS50231">
    <property type="entry name" value="RICIN_B_LECTIN"/>
    <property type="match status" value="1"/>
</dbReference>
<dbReference type="InterPro" id="IPR023296">
    <property type="entry name" value="Glyco_hydro_beta-prop_sf"/>
</dbReference>
<name>A0ABV3BRX4_9ACTN</name>
<comment type="caution">
    <text evidence="7">The sequence shown here is derived from an EMBL/GenBank/DDBJ whole genome shotgun (WGS) entry which is preliminary data.</text>
</comment>
<dbReference type="PANTHER" id="PTHR22925">
    <property type="entry name" value="GLYCOSYL HYDROLASE 43 FAMILY MEMBER"/>
    <property type="match status" value="1"/>
</dbReference>
<dbReference type="EMBL" id="JBEYXV010000011">
    <property type="protein sequence ID" value="MEU6823327.1"/>
    <property type="molecule type" value="Genomic_DNA"/>
</dbReference>
<reference evidence="7 8" key="1">
    <citation type="submission" date="2024-06" db="EMBL/GenBank/DDBJ databases">
        <title>The Natural Products Discovery Center: Release of the First 8490 Sequenced Strains for Exploring Actinobacteria Biosynthetic Diversity.</title>
        <authorList>
            <person name="Kalkreuter E."/>
            <person name="Kautsar S.A."/>
            <person name="Yang D."/>
            <person name="Bader C.D."/>
            <person name="Teijaro C.N."/>
            <person name="Fluegel L."/>
            <person name="Davis C.M."/>
            <person name="Simpson J.R."/>
            <person name="Lauterbach L."/>
            <person name="Steele A.D."/>
            <person name="Gui C."/>
            <person name="Meng S."/>
            <person name="Li G."/>
            <person name="Viehrig K."/>
            <person name="Ye F."/>
            <person name="Su P."/>
            <person name="Kiefer A.F."/>
            <person name="Nichols A."/>
            <person name="Cepeda A.J."/>
            <person name="Yan W."/>
            <person name="Fan B."/>
            <person name="Jiang Y."/>
            <person name="Adhikari A."/>
            <person name="Zheng C.-J."/>
            <person name="Schuster L."/>
            <person name="Cowan T.M."/>
            <person name="Smanski M.J."/>
            <person name="Chevrette M.G."/>
            <person name="De Carvalho L.P.S."/>
            <person name="Shen B."/>
        </authorList>
    </citation>
    <scope>NUCLEOTIDE SEQUENCE [LARGE SCALE GENOMIC DNA]</scope>
    <source>
        <strain evidence="7 8">NPDC046838</strain>
    </source>
</reference>
<sequence length="480" mass="52315">MLGRALIRPVLAACASVLLLLTASTGAEAAPVTVTNATQFPDTEGNGVHAHGGGVLKVGSHYYWFGENRNADNTFKAVSVYRSTDLKTWEFRKNVLTQGSDPELDVAYIERPKVLYNKATKKFVMWMHKENGRDYNEARAAVAVSDTVDGDYTWKGSFRPPSGTTSRDQTLFQDDDGTAYQITATENNADLHIYRLDADFTGYDELVANPWPGQWREAPALFKRDGVYFMLTSGTSGWDPNQQKYATAESLAGPWSEMKDVGNDTAYGSQTAFVLPVQGSSATSYLYMGDRWGNSMGGTVNDSQYVWLPLSFPTRTTLDLPWYPQISLDTDTGAVDGVGGGARHGLVARHSGKCVDVSGDSAADGADVVQQGCDQGLNQQWRYEDAGGGYVRVLAQHSGKCLDVADESTADGATVHQYRCTSGANQQWRFEERGDDTYRLVARHSDKCLGVADESTADGARLVQQTCGDGAGQRFERRAA</sequence>
<dbReference type="Gene3D" id="2.80.10.50">
    <property type="match status" value="1"/>
</dbReference>
<keyword evidence="8" id="KW-1185">Reference proteome</keyword>
<organism evidence="7 8">
    <name type="scientific">Streptomyces atriruber</name>
    <dbReference type="NCBI Taxonomy" id="545121"/>
    <lineage>
        <taxon>Bacteria</taxon>
        <taxon>Bacillati</taxon>
        <taxon>Actinomycetota</taxon>
        <taxon>Actinomycetes</taxon>
        <taxon>Kitasatosporales</taxon>
        <taxon>Streptomycetaceae</taxon>
        <taxon>Streptomyces</taxon>
    </lineage>
</organism>
<evidence type="ECO:0000256" key="4">
    <source>
        <dbReference type="RuleBase" id="RU361187"/>
    </source>
</evidence>
<accession>A0ABV3BRX4</accession>
<dbReference type="RefSeq" id="WP_359351683.1">
    <property type="nucleotide sequence ID" value="NZ_JBEYXV010000011.1"/>
</dbReference>
<evidence type="ECO:0000256" key="3">
    <source>
        <dbReference type="ARBA" id="ARBA00023295"/>
    </source>
</evidence>
<evidence type="ECO:0000256" key="1">
    <source>
        <dbReference type="ARBA" id="ARBA00009865"/>
    </source>
</evidence>
<comment type="similarity">
    <text evidence="1 4">Belongs to the glycosyl hydrolase 43 family.</text>
</comment>
<dbReference type="SUPFAM" id="SSF50370">
    <property type="entry name" value="Ricin B-like lectins"/>
    <property type="match status" value="1"/>
</dbReference>
<dbReference type="CDD" id="cd18822">
    <property type="entry name" value="GH43_CtGH43-like"/>
    <property type="match status" value="1"/>
</dbReference>
<dbReference type="Pfam" id="PF04616">
    <property type="entry name" value="Glyco_hydro_43"/>
    <property type="match status" value="1"/>
</dbReference>
<proteinExistence type="inferred from homology"/>
<feature type="chain" id="PRO_5046003999" evidence="5">
    <location>
        <begin position="30"/>
        <end position="480"/>
    </location>
</feature>
<dbReference type="InterPro" id="IPR035992">
    <property type="entry name" value="Ricin_B-like_lectins"/>
</dbReference>
<evidence type="ECO:0000313" key="7">
    <source>
        <dbReference type="EMBL" id="MEU6823327.1"/>
    </source>
</evidence>
<keyword evidence="2 4" id="KW-0378">Hydrolase</keyword>
<keyword evidence="5" id="KW-0732">Signal</keyword>
<keyword evidence="3 4" id="KW-0326">Glycosidase</keyword>
<evidence type="ECO:0000313" key="8">
    <source>
        <dbReference type="Proteomes" id="UP001551176"/>
    </source>
</evidence>
<dbReference type="SMART" id="SM00458">
    <property type="entry name" value="RICIN"/>
    <property type="match status" value="1"/>
</dbReference>
<dbReference type="Proteomes" id="UP001551176">
    <property type="component" value="Unassembled WGS sequence"/>
</dbReference>
<dbReference type="InterPro" id="IPR000772">
    <property type="entry name" value="Ricin_B_lectin"/>
</dbReference>
<evidence type="ECO:0000256" key="5">
    <source>
        <dbReference type="SAM" id="SignalP"/>
    </source>
</evidence>
<protein>
    <submittedName>
        <fullName evidence="7">RICIN domain-containing protein</fullName>
    </submittedName>
</protein>
<gene>
    <name evidence="7" type="ORF">ABZ921_22055</name>
</gene>
<feature type="domain" description="Ricin B lectin" evidence="6">
    <location>
        <begin position="343"/>
        <end position="478"/>
    </location>
</feature>
<dbReference type="Pfam" id="PF00652">
    <property type="entry name" value="Ricin_B_lectin"/>
    <property type="match status" value="1"/>
</dbReference>
<dbReference type="SUPFAM" id="SSF75005">
    <property type="entry name" value="Arabinanase/levansucrase/invertase"/>
    <property type="match status" value="1"/>
</dbReference>
<dbReference type="PANTHER" id="PTHR22925:SF3">
    <property type="entry name" value="GLYCOSYL HYDROLASE FAMILY PROTEIN 43"/>
    <property type="match status" value="1"/>
</dbReference>
<dbReference type="CDD" id="cd23458">
    <property type="entry name" value="beta-trefoil_Ricin_AgaB34-like"/>
    <property type="match status" value="1"/>
</dbReference>
<dbReference type="InterPro" id="IPR006710">
    <property type="entry name" value="Glyco_hydro_43"/>
</dbReference>